<dbReference type="RefSeq" id="WP_386027999.1">
    <property type="nucleotide sequence ID" value="NZ_JBHUHX010000047.1"/>
</dbReference>
<accession>A0ABW4YCB0</accession>
<gene>
    <name evidence="1" type="ORF">ACFSJC_15515</name>
</gene>
<keyword evidence="2" id="KW-1185">Reference proteome</keyword>
<name>A0ABW4YCB0_9GAMM</name>
<evidence type="ECO:0000313" key="1">
    <source>
        <dbReference type="EMBL" id="MFD2113257.1"/>
    </source>
</evidence>
<dbReference type="Proteomes" id="UP001597337">
    <property type="component" value="Unassembled WGS sequence"/>
</dbReference>
<dbReference type="EMBL" id="JBHUHX010000047">
    <property type="protein sequence ID" value="MFD2113257.1"/>
    <property type="molecule type" value="Genomic_DNA"/>
</dbReference>
<reference evidence="2" key="1">
    <citation type="journal article" date="2019" name="Int. J. Syst. Evol. Microbiol.">
        <title>The Global Catalogue of Microorganisms (GCM) 10K type strain sequencing project: providing services to taxonomists for standard genome sequencing and annotation.</title>
        <authorList>
            <consortium name="The Broad Institute Genomics Platform"/>
            <consortium name="The Broad Institute Genome Sequencing Center for Infectious Disease"/>
            <person name="Wu L."/>
            <person name="Ma J."/>
        </authorList>
    </citation>
    <scope>NUCLEOTIDE SEQUENCE [LARGE SCALE GENOMIC DNA]</scope>
    <source>
        <strain evidence="2">KACC 12597</strain>
    </source>
</reference>
<sequence>MLPVHAVDLELDAAGLAVDVEVEGLVADADLLPGDVVATQLSGELAKDRLNVPIMGYRLALAADLEWDLAWVNEDAREAYGEQRWIGFAPIGRAVYCVVFTETNPKEVRDYARHITLRPDL</sequence>
<proteinExistence type="predicted"/>
<protein>
    <submittedName>
        <fullName evidence="1">Uncharacterized protein</fullName>
    </submittedName>
</protein>
<organism evidence="1 2">
    <name type="scientific">Thiorhodococcus fuscus</name>
    <dbReference type="NCBI Taxonomy" id="527200"/>
    <lineage>
        <taxon>Bacteria</taxon>
        <taxon>Pseudomonadati</taxon>
        <taxon>Pseudomonadota</taxon>
        <taxon>Gammaproteobacteria</taxon>
        <taxon>Chromatiales</taxon>
        <taxon>Chromatiaceae</taxon>
        <taxon>Thiorhodococcus</taxon>
    </lineage>
</organism>
<comment type="caution">
    <text evidence="1">The sequence shown here is derived from an EMBL/GenBank/DDBJ whole genome shotgun (WGS) entry which is preliminary data.</text>
</comment>
<evidence type="ECO:0000313" key="2">
    <source>
        <dbReference type="Proteomes" id="UP001597337"/>
    </source>
</evidence>